<dbReference type="SUPFAM" id="SSF55073">
    <property type="entry name" value="Nucleotide cyclase"/>
    <property type="match status" value="1"/>
</dbReference>
<evidence type="ECO:0000256" key="3">
    <source>
        <dbReference type="ARBA" id="ARBA00023015"/>
    </source>
</evidence>
<dbReference type="KEGG" id="drt:Dret_1678"/>
<name>C8X3G5_DESRD</name>
<dbReference type="InterPro" id="IPR000160">
    <property type="entry name" value="GGDEF_dom"/>
</dbReference>
<evidence type="ECO:0000256" key="2">
    <source>
        <dbReference type="ARBA" id="ARBA00023012"/>
    </source>
</evidence>
<keyword evidence="5" id="KW-0804">Transcription</keyword>
<dbReference type="Proteomes" id="UP000001052">
    <property type="component" value="Chromosome"/>
</dbReference>
<gene>
    <name evidence="8" type="ordered locus">Dret_1678</name>
</gene>
<dbReference type="InterPro" id="IPR011006">
    <property type="entry name" value="CheY-like_superfamily"/>
</dbReference>
<comment type="caution">
    <text evidence="6">Lacks conserved residue(s) required for the propagation of feature annotation.</text>
</comment>
<dbReference type="InterPro" id="IPR043128">
    <property type="entry name" value="Rev_trsase/Diguanyl_cyclase"/>
</dbReference>
<feature type="domain" description="Response regulatory" evidence="7">
    <location>
        <begin position="9"/>
        <end position="127"/>
    </location>
</feature>
<evidence type="ECO:0000313" key="9">
    <source>
        <dbReference type="Proteomes" id="UP000001052"/>
    </source>
</evidence>
<keyword evidence="2" id="KW-0902">Two-component regulatory system</keyword>
<dbReference type="RefSeq" id="WP_015752105.1">
    <property type="nucleotide sequence ID" value="NC_013223.1"/>
</dbReference>
<keyword evidence="1" id="KW-0597">Phosphoprotein</keyword>
<dbReference type="SMART" id="SM00267">
    <property type="entry name" value="GGDEF"/>
    <property type="match status" value="1"/>
</dbReference>
<organism evidence="8 9">
    <name type="scientific">Desulfohalobium retbaense (strain ATCC 49708 / DSM 5692 / JCM 16813 / HR100)</name>
    <dbReference type="NCBI Taxonomy" id="485915"/>
    <lineage>
        <taxon>Bacteria</taxon>
        <taxon>Pseudomonadati</taxon>
        <taxon>Thermodesulfobacteriota</taxon>
        <taxon>Desulfovibrionia</taxon>
        <taxon>Desulfovibrionales</taxon>
        <taxon>Desulfohalobiaceae</taxon>
        <taxon>Desulfohalobium</taxon>
    </lineage>
</organism>
<evidence type="ECO:0000256" key="4">
    <source>
        <dbReference type="ARBA" id="ARBA00023125"/>
    </source>
</evidence>
<dbReference type="PANTHER" id="PTHR48111">
    <property type="entry name" value="REGULATOR OF RPOS"/>
    <property type="match status" value="1"/>
</dbReference>
<dbReference type="GO" id="GO:0000976">
    <property type="term" value="F:transcription cis-regulatory region binding"/>
    <property type="evidence" value="ECO:0007669"/>
    <property type="project" value="TreeGrafter"/>
</dbReference>
<dbReference type="PANTHER" id="PTHR48111:SF1">
    <property type="entry name" value="TWO-COMPONENT RESPONSE REGULATOR ORR33"/>
    <property type="match status" value="1"/>
</dbReference>
<dbReference type="PROSITE" id="PS50110">
    <property type="entry name" value="RESPONSE_REGULATORY"/>
    <property type="match status" value="1"/>
</dbReference>
<dbReference type="Gene3D" id="3.40.50.2300">
    <property type="match status" value="1"/>
</dbReference>
<evidence type="ECO:0000256" key="6">
    <source>
        <dbReference type="PROSITE-ProRule" id="PRU00169"/>
    </source>
</evidence>
<dbReference type="AlphaFoldDB" id="C8X3G5"/>
<evidence type="ECO:0000259" key="7">
    <source>
        <dbReference type="PROSITE" id="PS50110"/>
    </source>
</evidence>
<dbReference type="CDD" id="cd00156">
    <property type="entry name" value="REC"/>
    <property type="match status" value="1"/>
</dbReference>
<evidence type="ECO:0000256" key="5">
    <source>
        <dbReference type="ARBA" id="ARBA00023163"/>
    </source>
</evidence>
<dbReference type="OrthoDB" id="5469577at2"/>
<keyword evidence="3" id="KW-0805">Transcription regulation</keyword>
<dbReference type="SUPFAM" id="SSF52172">
    <property type="entry name" value="CheY-like"/>
    <property type="match status" value="1"/>
</dbReference>
<dbReference type="GO" id="GO:0000156">
    <property type="term" value="F:phosphorelay response regulator activity"/>
    <property type="evidence" value="ECO:0007669"/>
    <property type="project" value="TreeGrafter"/>
</dbReference>
<dbReference type="GO" id="GO:0005829">
    <property type="term" value="C:cytosol"/>
    <property type="evidence" value="ECO:0007669"/>
    <property type="project" value="TreeGrafter"/>
</dbReference>
<evidence type="ECO:0000256" key="1">
    <source>
        <dbReference type="ARBA" id="ARBA00022553"/>
    </source>
</evidence>
<dbReference type="EMBL" id="CP001734">
    <property type="protein sequence ID" value="ACV68962.1"/>
    <property type="molecule type" value="Genomic_DNA"/>
</dbReference>
<accession>C8X3G5</accession>
<keyword evidence="9" id="KW-1185">Reference proteome</keyword>
<sequence length="318" mass="36886">MPQSSAPPTILVVLSDEHQAREVEEHLRAWGYEVLRASGHMRALTLLDDAVVDLALVQAQRTDLEGKEFCRLVRNRIRQDFYPPLWLVFLGAEEERVRVAQEANEADDLLLSPFHWTELRWRVEHGLRHLRTLQQLRDGSRKDTGTGLFSQSGFRSLLREEVNRLARKQDWFSLLALHLSGLETVYRDLGAAWTKWFVVDWGRHLLTRLRDYDKLAEVTPERLCLLAPEVPPQGGVALCRRIRHDFEDYCRKNLPASGGGLHLICQGFSVHIDVPVDGQLQAAEEIMHWAVQPFPRNEDRWRQGRLHAEGFEWREEGR</sequence>
<dbReference type="InterPro" id="IPR029787">
    <property type="entry name" value="Nucleotide_cyclase"/>
</dbReference>
<protein>
    <submittedName>
        <fullName evidence="8">Response regulator receiver modulated diguanylate cyclase</fullName>
    </submittedName>
</protein>
<evidence type="ECO:0000313" key="8">
    <source>
        <dbReference type="EMBL" id="ACV68962.1"/>
    </source>
</evidence>
<reference evidence="9" key="1">
    <citation type="submission" date="2009-09" db="EMBL/GenBank/DDBJ databases">
        <title>The complete chromosome of Desulfohalobium retbaense DSM 5692.</title>
        <authorList>
            <consortium name="US DOE Joint Genome Institute (JGI-PGF)"/>
            <person name="Lucas S."/>
            <person name="Copeland A."/>
            <person name="Lapidus A."/>
            <person name="Glavina del Rio T."/>
            <person name="Dalin E."/>
            <person name="Tice H."/>
            <person name="Bruce D."/>
            <person name="Goodwin L."/>
            <person name="Pitluck S."/>
            <person name="Kyrpides N."/>
            <person name="Mavromatis K."/>
            <person name="Ivanova N."/>
            <person name="Mikhailova N."/>
            <person name="Munk A.C."/>
            <person name="Brettin T."/>
            <person name="Detter J.C."/>
            <person name="Han C."/>
            <person name="Tapia R."/>
            <person name="Larimer F."/>
            <person name="Land M."/>
            <person name="Hauser L."/>
            <person name="Markowitz V."/>
            <person name="Cheng J.-F."/>
            <person name="Hugenholtz P."/>
            <person name="Woyke T."/>
            <person name="Wu D."/>
            <person name="Spring S."/>
            <person name="Klenk H.-P."/>
            <person name="Eisen J.A."/>
        </authorList>
    </citation>
    <scope>NUCLEOTIDE SEQUENCE [LARGE SCALE GENOMIC DNA]</scope>
    <source>
        <strain evidence="9">DSM 5692</strain>
    </source>
</reference>
<dbReference type="InterPro" id="IPR001789">
    <property type="entry name" value="Sig_transdc_resp-reg_receiver"/>
</dbReference>
<dbReference type="eggNOG" id="COG3706">
    <property type="taxonomic scope" value="Bacteria"/>
</dbReference>
<dbReference type="GO" id="GO:0032993">
    <property type="term" value="C:protein-DNA complex"/>
    <property type="evidence" value="ECO:0007669"/>
    <property type="project" value="TreeGrafter"/>
</dbReference>
<reference evidence="8 9" key="2">
    <citation type="journal article" date="2010" name="Stand. Genomic Sci.">
        <title>Complete genome sequence of Desulfohalobium retbaense type strain (HR(100)).</title>
        <authorList>
            <person name="Spring S."/>
            <person name="Nolan M."/>
            <person name="Lapidus A."/>
            <person name="Glavina Del Rio T."/>
            <person name="Copeland A."/>
            <person name="Tice H."/>
            <person name="Cheng J.F."/>
            <person name="Lucas S."/>
            <person name="Land M."/>
            <person name="Chen F."/>
            <person name="Bruce D."/>
            <person name="Goodwin L."/>
            <person name="Pitluck S."/>
            <person name="Ivanova N."/>
            <person name="Mavromatis K."/>
            <person name="Mikhailova N."/>
            <person name="Pati A."/>
            <person name="Chen A."/>
            <person name="Palaniappan K."/>
            <person name="Hauser L."/>
            <person name="Chang Y.J."/>
            <person name="Jeffries C.D."/>
            <person name="Munk C."/>
            <person name="Kiss H."/>
            <person name="Chain P."/>
            <person name="Han C."/>
            <person name="Brettin T."/>
            <person name="Detter J.C."/>
            <person name="Schuler E."/>
            <person name="Goker M."/>
            <person name="Rohde M."/>
            <person name="Bristow J."/>
            <person name="Eisen J.A."/>
            <person name="Markowitz V."/>
            <person name="Hugenholtz P."/>
            <person name="Kyrpides N.C."/>
            <person name="Klenk H.P."/>
        </authorList>
    </citation>
    <scope>NUCLEOTIDE SEQUENCE [LARGE SCALE GENOMIC DNA]</scope>
    <source>
        <strain evidence="8 9">DSM 5692</strain>
    </source>
</reference>
<proteinExistence type="predicted"/>
<dbReference type="GO" id="GO:0006355">
    <property type="term" value="P:regulation of DNA-templated transcription"/>
    <property type="evidence" value="ECO:0007669"/>
    <property type="project" value="TreeGrafter"/>
</dbReference>
<dbReference type="Gene3D" id="3.30.70.270">
    <property type="match status" value="1"/>
</dbReference>
<dbReference type="STRING" id="485915.Dret_1678"/>
<dbReference type="Pfam" id="PF00990">
    <property type="entry name" value="GGDEF"/>
    <property type="match status" value="1"/>
</dbReference>
<dbReference type="InterPro" id="IPR039420">
    <property type="entry name" value="WalR-like"/>
</dbReference>
<keyword evidence="4" id="KW-0238">DNA-binding</keyword>
<dbReference type="HOGENOM" id="CLU_873547_0_0_7"/>